<evidence type="ECO:0000313" key="5">
    <source>
        <dbReference type="Proteomes" id="UP001163046"/>
    </source>
</evidence>
<organism evidence="4 5">
    <name type="scientific">Desmophyllum pertusum</name>
    <dbReference type="NCBI Taxonomy" id="174260"/>
    <lineage>
        <taxon>Eukaryota</taxon>
        <taxon>Metazoa</taxon>
        <taxon>Cnidaria</taxon>
        <taxon>Anthozoa</taxon>
        <taxon>Hexacorallia</taxon>
        <taxon>Scleractinia</taxon>
        <taxon>Caryophylliina</taxon>
        <taxon>Caryophylliidae</taxon>
        <taxon>Desmophyllum</taxon>
    </lineage>
</organism>
<evidence type="ECO:0000313" key="4">
    <source>
        <dbReference type="EMBL" id="KAJ7381833.1"/>
    </source>
</evidence>
<feature type="domain" description="BRICHOS" evidence="3">
    <location>
        <begin position="56"/>
        <end position="153"/>
    </location>
</feature>
<accession>A0A9W9ZJH1</accession>
<dbReference type="PROSITE" id="PS50869">
    <property type="entry name" value="BRICHOS"/>
    <property type="match status" value="1"/>
</dbReference>
<evidence type="ECO:0000256" key="1">
    <source>
        <dbReference type="ARBA" id="ARBA00023157"/>
    </source>
</evidence>
<dbReference type="Proteomes" id="UP001163046">
    <property type="component" value="Unassembled WGS sequence"/>
</dbReference>
<keyword evidence="2" id="KW-0732">Signal</keyword>
<dbReference type="PANTHER" id="PTHR16483">
    <property type="entry name" value="GASTROKINE 1"/>
    <property type="match status" value="1"/>
</dbReference>
<keyword evidence="1" id="KW-1015">Disulfide bond</keyword>
<dbReference type="AlphaFoldDB" id="A0A9W9ZJH1"/>
<dbReference type="InterPro" id="IPR007084">
    <property type="entry name" value="BRICHOS_dom"/>
</dbReference>
<dbReference type="InterPro" id="IPR051772">
    <property type="entry name" value="Gastrokine"/>
</dbReference>
<dbReference type="Gene3D" id="3.30.390.150">
    <property type="match status" value="1"/>
</dbReference>
<dbReference type="EMBL" id="MU825991">
    <property type="protein sequence ID" value="KAJ7381833.1"/>
    <property type="molecule type" value="Genomic_DNA"/>
</dbReference>
<keyword evidence="5" id="KW-1185">Reference proteome</keyword>
<sequence>MITYLVSILFISLYGVQVDCKVESYALTILEKGTMVKEIVEVDVDNQTEVFRVPQHNDVVAMDLMNDFNVGLSVRRIPSTQDCYVSKLDSSIPGPEKMRINMEQMWSQSLRNKASKTNQETKISEWKVIGLADRLALPQTFLDFCGGFPIYNIEKTSVDLIRSSLQEGRELFFEYILEKGTMVKEIVEVDVDNQTEVFRVPQHNDVDAMDLMNDFNVGVVAVQDLIPSTECDN</sequence>
<reference evidence="4" key="1">
    <citation type="submission" date="2023-01" db="EMBL/GenBank/DDBJ databases">
        <title>Genome assembly of the deep-sea coral Lophelia pertusa.</title>
        <authorList>
            <person name="Herrera S."/>
            <person name="Cordes E."/>
        </authorList>
    </citation>
    <scope>NUCLEOTIDE SEQUENCE</scope>
    <source>
        <strain evidence="4">USNM1676648</strain>
        <tissue evidence="4">Polyp</tissue>
    </source>
</reference>
<feature type="chain" id="PRO_5040852122" description="BRICHOS domain-containing protein" evidence="2">
    <location>
        <begin position="19"/>
        <end position="233"/>
    </location>
</feature>
<protein>
    <recommendedName>
        <fullName evidence="3">BRICHOS domain-containing protein</fullName>
    </recommendedName>
</protein>
<dbReference type="OrthoDB" id="5988923at2759"/>
<comment type="caution">
    <text evidence="4">The sequence shown here is derived from an EMBL/GenBank/DDBJ whole genome shotgun (WGS) entry which is preliminary data.</text>
</comment>
<name>A0A9W9ZJH1_9CNID</name>
<gene>
    <name evidence="4" type="ORF">OS493_038765</name>
</gene>
<evidence type="ECO:0000259" key="3">
    <source>
        <dbReference type="PROSITE" id="PS50869"/>
    </source>
</evidence>
<evidence type="ECO:0000256" key="2">
    <source>
        <dbReference type="SAM" id="SignalP"/>
    </source>
</evidence>
<feature type="signal peptide" evidence="2">
    <location>
        <begin position="1"/>
        <end position="18"/>
    </location>
</feature>
<proteinExistence type="predicted"/>